<dbReference type="OrthoDB" id="414267at2759"/>
<dbReference type="KEGG" id="bpg:Bathy04g04020"/>
<evidence type="ECO:0000256" key="1">
    <source>
        <dbReference type="ARBA" id="ARBA00009789"/>
    </source>
</evidence>
<comment type="similarity">
    <text evidence="1">Belongs to the IspD/TarI cytidylyltransferase family. IspD subfamily.</text>
</comment>
<keyword evidence="3 5" id="KW-0548">Nucleotidyltransferase</keyword>
<dbReference type="Gene3D" id="3.90.550.10">
    <property type="entry name" value="Spore Coat Polysaccharide Biosynthesis Protein SpsA, Chain A"/>
    <property type="match status" value="1"/>
</dbReference>
<reference evidence="5 6" key="1">
    <citation type="submission" date="2011-10" db="EMBL/GenBank/DDBJ databases">
        <authorList>
            <person name="Genoscope - CEA"/>
        </authorList>
    </citation>
    <scope>NUCLEOTIDE SEQUENCE [LARGE SCALE GENOMIC DNA]</scope>
    <source>
        <strain evidence="5 6">RCC 1105</strain>
    </source>
</reference>
<dbReference type="RefSeq" id="XP_007513665.1">
    <property type="nucleotide sequence ID" value="XM_007513603.1"/>
</dbReference>
<dbReference type="NCBIfam" id="TIGR00453">
    <property type="entry name" value="ispD"/>
    <property type="match status" value="1"/>
</dbReference>
<evidence type="ECO:0000256" key="3">
    <source>
        <dbReference type="ARBA" id="ARBA00022695"/>
    </source>
</evidence>
<keyword evidence="2" id="KW-0808">Transferase</keyword>
<dbReference type="EMBL" id="FO082275">
    <property type="protein sequence ID" value="CCO16190.1"/>
    <property type="molecule type" value="Genomic_DNA"/>
</dbReference>
<dbReference type="AlphaFoldDB" id="K8EUP3"/>
<dbReference type="HAMAP" id="MF_00108">
    <property type="entry name" value="IspD"/>
    <property type="match status" value="1"/>
</dbReference>
<evidence type="ECO:0000313" key="5">
    <source>
        <dbReference type="EMBL" id="CCO16190.1"/>
    </source>
</evidence>
<protein>
    <recommendedName>
        <fullName evidence="4">2-C-methyl-D-erythritol 4-phosphate cytidylyltransferase, chloroplastic</fullName>
    </recommendedName>
</protein>
<gene>
    <name evidence="5" type="ORF">Bathy04g04020</name>
</gene>
<dbReference type="eggNOG" id="ENOG502QUUE">
    <property type="taxonomic scope" value="Eukaryota"/>
</dbReference>
<dbReference type="CDD" id="cd02516">
    <property type="entry name" value="CDP-ME_synthetase"/>
    <property type="match status" value="1"/>
</dbReference>
<dbReference type="GO" id="GO:0050518">
    <property type="term" value="F:2-C-methyl-D-erythritol 4-phosphate cytidylyltransferase activity"/>
    <property type="evidence" value="ECO:0007669"/>
    <property type="project" value="InterPro"/>
</dbReference>
<dbReference type="PANTHER" id="PTHR32125">
    <property type="entry name" value="2-C-METHYL-D-ERYTHRITOL 4-PHOSPHATE CYTIDYLYLTRANSFERASE, CHLOROPLASTIC"/>
    <property type="match status" value="1"/>
</dbReference>
<dbReference type="Pfam" id="PF01128">
    <property type="entry name" value="IspD"/>
    <property type="match status" value="1"/>
</dbReference>
<dbReference type="InterPro" id="IPR029044">
    <property type="entry name" value="Nucleotide-diphossugar_trans"/>
</dbReference>
<dbReference type="GO" id="GO:0008299">
    <property type="term" value="P:isoprenoid biosynthetic process"/>
    <property type="evidence" value="ECO:0007669"/>
    <property type="project" value="InterPro"/>
</dbReference>
<dbReference type="SUPFAM" id="SSF53448">
    <property type="entry name" value="Nucleotide-diphospho-sugar transferases"/>
    <property type="match status" value="1"/>
</dbReference>
<organism evidence="5 6">
    <name type="scientific">Bathycoccus prasinos</name>
    <dbReference type="NCBI Taxonomy" id="41875"/>
    <lineage>
        <taxon>Eukaryota</taxon>
        <taxon>Viridiplantae</taxon>
        <taxon>Chlorophyta</taxon>
        <taxon>Mamiellophyceae</taxon>
        <taxon>Mamiellales</taxon>
        <taxon>Bathycoccaceae</taxon>
        <taxon>Bathycoccus</taxon>
    </lineage>
</organism>
<name>K8EUP3_9CHLO</name>
<dbReference type="InterPro" id="IPR050088">
    <property type="entry name" value="IspD/TarI_cytidylyltransf_bact"/>
</dbReference>
<proteinExistence type="inferred from homology"/>
<dbReference type="Proteomes" id="UP000198341">
    <property type="component" value="Chromosome 4"/>
</dbReference>
<dbReference type="PANTHER" id="PTHR32125:SF4">
    <property type="entry name" value="2-C-METHYL-D-ERYTHRITOL 4-PHOSPHATE CYTIDYLYLTRANSFERASE, CHLOROPLASTIC"/>
    <property type="match status" value="1"/>
</dbReference>
<accession>K8EUP3</accession>
<dbReference type="GeneID" id="19016428"/>
<dbReference type="InterPro" id="IPR001228">
    <property type="entry name" value="IspD"/>
</dbReference>
<evidence type="ECO:0000313" key="6">
    <source>
        <dbReference type="Proteomes" id="UP000198341"/>
    </source>
</evidence>
<keyword evidence="6" id="KW-1185">Reference proteome</keyword>
<sequence length="286" mass="31580">MTTMSINIAMCKHSSSFPSKVSPSSGRKPPIGFGYRAGSMKAFKPNASSTDANNVEDNSVTLVLLAGGVGKRMGANMPKQYLPLLDVPIAVYSLRKFATMREIGEIVVVCNEEYDDVFTSEKISKPLVIARPGAERQDSVYNGITKARKETKLLAIHDSARPLTDLEDARRCFEDGAKFGAAVLAVKCKATIKQANKDGSIDKTLDRSLLWEMQTPQVIEPNLLKEGFQYVKENGLEVTDDVSVVEHLGKRVQITEGSYYNIKVTTPEDMFIAERLLNEEPKLRCV</sequence>
<dbReference type="InterPro" id="IPR034683">
    <property type="entry name" value="IspD/TarI"/>
</dbReference>
<evidence type="ECO:0000256" key="4">
    <source>
        <dbReference type="ARBA" id="ARBA00069967"/>
    </source>
</evidence>
<dbReference type="FunFam" id="3.90.550.10:FF:000003">
    <property type="entry name" value="2-C-methyl-D-erythritol 4-phosphate cytidylyltransferase"/>
    <property type="match status" value="1"/>
</dbReference>
<dbReference type="STRING" id="41875.K8EUP3"/>
<evidence type="ECO:0000256" key="2">
    <source>
        <dbReference type="ARBA" id="ARBA00022679"/>
    </source>
</evidence>